<dbReference type="EMBL" id="CP097649">
    <property type="protein sequence ID" value="URI15080.1"/>
    <property type="molecule type" value="Genomic_DNA"/>
</dbReference>
<accession>A0ABY4SJC0</accession>
<feature type="domain" description="HTH cro/C1-type" evidence="2">
    <location>
        <begin position="17"/>
        <end position="71"/>
    </location>
</feature>
<dbReference type="InterPro" id="IPR050807">
    <property type="entry name" value="TransReg_Diox_bact_type"/>
</dbReference>
<evidence type="ECO:0000256" key="1">
    <source>
        <dbReference type="ARBA" id="ARBA00023125"/>
    </source>
</evidence>
<dbReference type="Pfam" id="PF01381">
    <property type="entry name" value="HTH_3"/>
    <property type="match status" value="1"/>
</dbReference>
<dbReference type="CDD" id="cd00093">
    <property type="entry name" value="HTH_XRE"/>
    <property type="match status" value="1"/>
</dbReference>
<dbReference type="RefSeq" id="WP_249749368.1">
    <property type="nucleotide sequence ID" value="NZ_CP097298.1"/>
</dbReference>
<evidence type="ECO:0000259" key="2">
    <source>
        <dbReference type="PROSITE" id="PS50943"/>
    </source>
</evidence>
<evidence type="ECO:0000313" key="3">
    <source>
        <dbReference type="EMBL" id="URI15080.1"/>
    </source>
</evidence>
<gene>
    <name evidence="3" type="ORF">M8231_14985</name>
</gene>
<dbReference type="PANTHER" id="PTHR46797:SF2">
    <property type="entry name" value="TRANSCRIPTIONAL REGULATOR"/>
    <property type="match status" value="1"/>
</dbReference>
<dbReference type="InterPro" id="IPR010982">
    <property type="entry name" value="Lambda_DNA-bd_dom_sf"/>
</dbReference>
<evidence type="ECO:0000313" key="4">
    <source>
        <dbReference type="Proteomes" id="UP001055429"/>
    </source>
</evidence>
<protein>
    <submittedName>
        <fullName evidence="3">Helix-turn-helix domain-containing protein</fullName>
    </submittedName>
</protein>
<dbReference type="SMART" id="SM00530">
    <property type="entry name" value="HTH_XRE"/>
    <property type="match status" value="1"/>
</dbReference>
<name>A0ABY4SJC0_9CAUL</name>
<sequence>MTARSAKAVDAVVGARIAVRRRALGLSQTALAGLVGVSCQQIQKYENGQNRISVSRLHALSLALGLPVEAFFPDRPDGEDAAELTTLRALTTTPEGQALADGFARIHDPAVRRALTRLVEVLAAA</sequence>
<reference evidence="3" key="1">
    <citation type="submission" date="2022-05" db="EMBL/GenBank/DDBJ databases">
        <title>Brevundimonas albigilva TT17 genome sequence.</title>
        <authorList>
            <person name="Lee K."/>
            <person name="Son H."/>
        </authorList>
    </citation>
    <scope>NUCLEOTIDE SEQUENCE</scope>
    <source>
        <strain evidence="3">TT17</strain>
    </source>
</reference>
<dbReference type="Proteomes" id="UP001055429">
    <property type="component" value="Chromosome"/>
</dbReference>
<proteinExistence type="predicted"/>
<dbReference type="InterPro" id="IPR001387">
    <property type="entry name" value="Cro/C1-type_HTH"/>
</dbReference>
<dbReference type="SUPFAM" id="SSF47413">
    <property type="entry name" value="lambda repressor-like DNA-binding domains"/>
    <property type="match status" value="1"/>
</dbReference>
<dbReference type="PROSITE" id="PS50943">
    <property type="entry name" value="HTH_CROC1"/>
    <property type="match status" value="1"/>
</dbReference>
<keyword evidence="4" id="KW-1185">Reference proteome</keyword>
<organism evidence="3 4">
    <name type="scientific">Brevundimonas albigilva</name>
    <dbReference type="NCBI Taxonomy" id="1312364"/>
    <lineage>
        <taxon>Bacteria</taxon>
        <taxon>Pseudomonadati</taxon>
        <taxon>Pseudomonadota</taxon>
        <taxon>Alphaproteobacteria</taxon>
        <taxon>Caulobacterales</taxon>
        <taxon>Caulobacteraceae</taxon>
        <taxon>Brevundimonas</taxon>
    </lineage>
</organism>
<dbReference type="PANTHER" id="PTHR46797">
    <property type="entry name" value="HTH-TYPE TRANSCRIPTIONAL REGULATOR"/>
    <property type="match status" value="1"/>
</dbReference>
<dbReference type="Gene3D" id="1.10.260.40">
    <property type="entry name" value="lambda repressor-like DNA-binding domains"/>
    <property type="match status" value="1"/>
</dbReference>
<keyword evidence="1" id="KW-0238">DNA-binding</keyword>